<keyword evidence="6" id="KW-0521">NADP</keyword>
<evidence type="ECO:0000256" key="2">
    <source>
        <dbReference type="ARBA" id="ARBA00001974"/>
    </source>
</evidence>
<keyword evidence="11" id="KW-0561">Oxygen transport</keyword>
<dbReference type="InterPro" id="IPR009050">
    <property type="entry name" value="Globin-like_sf"/>
</dbReference>
<dbReference type="Pfam" id="PF00970">
    <property type="entry name" value="FAD_binding_6"/>
    <property type="match status" value="1"/>
</dbReference>
<dbReference type="InterPro" id="IPR039261">
    <property type="entry name" value="FNR_nucleotide-bd"/>
</dbReference>
<dbReference type="CDD" id="cd19753">
    <property type="entry name" value="Mb-like_oxidoreductase"/>
    <property type="match status" value="1"/>
</dbReference>
<sequence length="416" mass="46246">MSRKLHTFAPVDPDLVRTSFAVVERRAEFAAKYFYSHLFWHHPDVRALFPLDFPEDMERQRDRLFAALTLVVGRLGEPGMHEYLWELGRDHRKYLAQPEHYAAVGTSLIAAFATVSGAAWNTEVEKAWDEAYAVIADAMMDGAWEAESRGEPPWWDAEVLGRTSHGDDLAVLKLRPNRSLLHLPGQYVSVNSPRIPGVWRPYSLANAPRPDDTVDLHVSLVEDGVLSTELVRRTRPGDVLKLGAPGGRLTLRTPVQRPVTFIAAGTGWAPVKALLEQLAWEPGSYDEARLFVVARDTTYLYDRAALGELCTRLPHLDVTVITPAPGRPKAQATGRLLTALGNRANWARHDIYLAGPPGLVDETAEALPALGADPERVFCDDLPPTDQGQARPLGPGQWLLHRPRPHWHNPSARSPD</sequence>
<evidence type="ECO:0000313" key="16">
    <source>
        <dbReference type="Proteomes" id="UP001230328"/>
    </source>
</evidence>
<comment type="catalytic activity">
    <reaction evidence="9">
        <text>2 nitric oxide + NADH + 2 O2 = 2 nitrate + NAD(+) + H(+)</text>
        <dbReference type="Rhea" id="RHEA:19469"/>
        <dbReference type="ChEBI" id="CHEBI:15378"/>
        <dbReference type="ChEBI" id="CHEBI:15379"/>
        <dbReference type="ChEBI" id="CHEBI:16480"/>
        <dbReference type="ChEBI" id="CHEBI:17632"/>
        <dbReference type="ChEBI" id="CHEBI:57540"/>
        <dbReference type="ChEBI" id="CHEBI:57945"/>
        <dbReference type="EC" id="1.14.12.17"/>
    </reaction>
</comment>
<keyword evidence="16" id="KW-1185">Reference proteome</keyword>
<evidence type="ECO:0000256" key="5">
    <source>
        <dbReference type="ARBA" id="ARBA00022714"/>
    </source>
</evidence>
<dbReference type="EMBL" id="JAUSZI010000002">
    <property type="protein sequence ID" value="MDQ1026825.1"/>
    <property type="molecule type" value="Genomic_DNA"/>
</dbReference>
<organism evidence="15 16">
    <name type="scientific">Streptomyces umbrinus</name>
    <dbReference type="NCBI Taxonomy" id="67370"/>
    <lineage>
        <taxon>Bacteria</taxon>
        <taxon>Bacillati</taxon>
        <taxon>Actinomycetota</taxon>
        <taxon>Actinomycetes</taxon>
        <taxon>Kitasatosporales</taxon>
        <taxon>Streptomycetaceae</taxon>
        <taxon>Streptomyces</taxon>
        <taxon>Streptomyces phaeochromogenes group</taxon>
    </lineage>
</organism>
<dbReference type="SUPFAM" id="SSF46458">
    <property type="entry name" value="Globin-like"/>
    <property type="match status" value="1"/>
</dbReference>
<name>A0ABU0STE4_9ACTN</name>
<keyword evidence="7" id="KW-0411">Iron-sulfur</keyword>
<dbReference type="Pfam" id="PF00175">
    <property type="entry name" value="NAD_binding_1"/>
    <property type="match status" value="1"/>
</dbReference>
<comment type="caution">
    <text evidence="15">The sequence shown here is derived from an EMBL/GenBank/DDBJ whole genome shotgun (WGS) entry which is preliminary data.</text>
</comment>
<dbReference type="InterPro" id="IPR008333">
    <property type="entry name" value="Cbr1-like_FAD-bd_dom"/>
</dbReference>
<dbReference type="InterPro" id="IPR001433">
    <property type="entry name" value="OxRdtase_FAD/NAD-bd"/>
</dbReference>
<evidence type="ECO:0000256" key="4">
    <source>
        <dbReference type="ARBA" id="ARBA00012229"/>
    </source>
</evidence>
<dbReference type="InterPro" id="IPR000971">
    <property type="entry name" value="Globin"/>
</dbReference>
<feature type="domain" description="Globin" evidence="13">
    <location>
        <begin position="7"/>
        <end position="144"/>
    </location>
</feature>
<evidence type="ECO:0000256" key="7">
    <source>
        <dbReference type="ARBA" id="ARBA00023014"/>
    </source>
</evidence>
<keyword evidence="11" id="KW-0408">Iron</keyword>
<dbReference type="Gene3D" id="1.10.490.10">
    <property type="entry name" value="Globins"/>
    <property type="match status" value="1"/>
</dbReference>
<keyword evidence="11" id="KW-0479">Metal-binding</keyword>
<dbReference type="Gene3D" id="2.40.30.10">
    <property type="entry name" value="Translation factors"/>
    <property type="match status" value="1"/>
</dbReference>
<dbReference type="Proteomes" id="UP001230328">
    <property type="component" value="Unassembled WGS sequence"/>
</dbReference>
<dbReference type="SUPFAM" id="SSF63380">
    <property type="entry name" value="Riboflavin synthase domain-like"/>
    <property type="match status" value="1"/>
</dbReference>
<dbReference type="InterPro" id="IPR017938">
    <property type="entry name" value="Riboflavin_synthase-like_b-brl"/>
</dbReference>
<gene>
    <name evidence="15" type="ORF">QF035_004407</name>
</gene>
<evidence type="ECO:0000256" key="12">
    <source>
        <dbReference type="SAM" id="MobiDB-lite"/>
    </source>
</evidence>
<dbReference type="PANTHER" id="PTHR47354:SF5">
    <property type="entry name" value="PROTEIN RFBI"/>
    <property type="match status" value="1"/>
</dbReference>
<dbReference type="PROSITE" id="PS01033">
    <property type="entry name" value="GLOBIN"/>
    <property type="match status" value="1"/>
</dbReference>
<feature type="domain" description="FAD-binding FR-type" evidence="14">
    <location>
        <begin position="152"/>
        <end position="252"/>
    </location>
</feature>
<dbReference type="SUPFAM" id="SSF52343">
    <property type="entry name" value="Ferredoxin reductase-like, C-terminal NADP-linked domain"/>
    <property type="match status" value="1"/>
</dbReference>
<comment type="similarity">
    <text evidence="11">Belongs to the globin family.</text>
</comment>
<evidence type="ECO:0000313" key="15">
    <source>
        <dbReference type="EMBL" id="MDQ1026825.1"/>
    </source>
</evidence>
<feature type="region of interest" description="Disordered" evidence="12">
    <location>
        <begin position="380"/>
        <end position="416"/>
    </location>
</feature>
<dbReference type="InterPro" id="IPR012292">
    <property type="entry name" value="Globin/Proto"/>
</dbReference>
<keyword evidence="5" id="KW-0001">2Fe-2S</keyword>
<dbReference type="Pfam" id="PF00042">
    <property type="entry name" value="Globin"/>
    <property type="match status" value="1"/>
</dbReference>
<evidence type="ECO:0000256" key="10">
    <source>
        <dbReference type="ARBA" id="ARBA00049433"/>
    </source>
</evidence>
<dbReference type="PRINTS" id="PR00410">
    <property type="entry name" value="PHEHYDRXLASE"/>
</dbReference>
<protein>
    <recommendedName>
        <fullName evidence="4">nitric oxide dioxygenase</fullName>
        <ecNumber evidence="4">1.14.12.17</ecNumber>
    </recommendedName>
</protein>
<accession>A0ABU0STE4</accession>
<comment type="cofactor">
    <cofactor evidence="2">
        <name>FAD</name>
        <dbReference type="ChEBI" id="CHEBI:57692"/>
    </cofactor>
</comment>
<keyword evidence="11" id="KW-0349">Heme</keyword>
<evidence type="ECO:0000256" key="1">
    <source>
        <dbReference type="ARBA" id="ARBA00001970"/>
    </source>
</evidence>
<comment type="cofactor">
    <cofactor evidence="1">
        <name>heme b</name>
        <dbReference type="ChEBI" id="CHEBI:60344"/>
    </cofactor>
</comment>
<evidence type="ECO:0000259" key="13">
    <source>
        <dbReference type="PROSITE" id="PS01033"/>
    </source>
</evidence>
<dbReference type="Gene3D" id="3.40.50.80">
    <property type="entry name" value="Nucleotide-binding domain of ferredoxin-NADP reductase (FNR) module"/>
    <property type="match status" value="1"/>
</dbReference>
<comment type="catalytic activity">
    <reaction evidence="10">
        <text>2 nitric oxide + NADPH + 2 O2 = 2 nitrate + NADP(+) + H(+)</text>
        <dbReference type="Rhea" id="RHEA:19465"/>
        <dbReference type="ChEBI" id="CHEBI:15378"/>
        <dbReference type="ChEBI" id="CHEBI:15379"/>
        <dbReference type="ChEBI" id="CHEBI:16480"/>
        <dbReference type="ChEBI" id="CHEBI:17632"/>
        <dbReference type="ChEBI" id="CHEBI:57783"/>
        <dbReference type="ChEBI" id="CHEBI:58349"/>
        <dbReference type="EC" id="1.14.12.17"/>
    </reaction>
</comment>
<evidence type="ECO:0000256" key="11">
    <source>
        <dbReference type="RuleBase" id="RU000356"/>
    </source>
</evidence>
<keyword evidence="11" id="KW-0813">Transport</keyword>
<evidence type="ECO:0000259" key="14">
    <source>
        <dbReference type="PROSITE" id="PS51384"/>
    </source>
</evidence>
<evidence type="ECO:0000256" key="9">
    <source>
        <dbReference type="ARBA" id="ARBA00048649"/>
    </source>
</evidence>
<dbReference type="InterPro" id="IPR017927">
    <property type="entry name" value="FAD-bd_FR_type"/>
</dbReference>
<keyword evidence="8" id="KW-0520">NAD</keyword>
<proteinExistence type="inferred from homology"/>
<dbReference type="InterPro" id="IPR050415">
    <property type="entry name" value="MRET"/>
</dbReference>
<evidence type="ECO:0000256" key="6">
    <source>
        <dbReference type="ARBA" id="ARBA00022857"/>
    </source>
</evidence>
<evidence type="ECO:0000256" key="3">
    <source>
        <dbReference type="ARBA" id="ARBA00006401"/>
    </source>
</evidence>
<dbReference type="PANTHER" id="PTHR47354">
    <property type="entry name" value="NADH OXIDOREDUCTASE HCR"/>
    <property type="match status" value="1"/>
</dbReference>
<reference evidence="15 16" key="1">
    <citation type="submission" date="2023-07" db="EMBL/GenBank/DDBJ databases">
        <title>Comparative genomics of wheat-associated soil bacteria to identify genetic determinants of phenazine resistance.</title>
        <authorList>
            <person name="Mouncey N."/>
        </authorList>
    </citation>
    <scope>NUCLEOTIDE SEQUENCE [LARGE SCALE GENOMIC DNA]</scope>
    <source>
        <strain evidence="15 16">V2I4</strain>
    </source>
</reference>
<dbReference type="PROSITE" id="PS51384">
    <property type="entry name" value="FAD_FR"/>
    <property type="match status" value="1"/>
</dbReference>
<comment type="similarity">
    <text evidence="3">In the C-terminal section; belongs to the flavoprotein pyridine nucleotide cytochrome reductase family.</text>
</comment>
<evidence type="ECO:0000256" key="8">
    <source>
        <dbReference type="ARBA" id="ARBA00023027"/>
    </source>
</evidence>
<dbReference type="EC" id="1.14.12.17" evidence="4"/>